<dbReference type="InterPro" id="IPR025522">
    <property type="entry name" value="DUF4410"/>
</dbReference>
<name>A0A7X0BQ09_9PSED</name>
<sequence>MSEPSWLVQGLFTEVEEGSRIGRAVIGFDRHVSSMDIQLQVSDLSLAPPISPSLFLGTVKEPSKLPGAIVT</sequence>
<keyword evidence="2" id="KW-1185">Reference proteome</keyword>
<proteinExistence type="predicted"/>
<comment type="caution">
    <text evidence="1">The sequence shown here is derived from an EMBL/GenBank/DDBJ whole genome shotgun (WGS) entry which is preliminary data.</text>
</comment>
<dbReference type="AlphaFoldDB" id="A0A7X0BQ09"/>
<reference evidence="1 2" key="1">
    <citation type="submission" date="2020-08" db="EMBL/GenBank/DDBJ databases">
        <title>Functional genomics of gut bacteria from endangered species of beetles.</title>
        <authorList>
            <person name="Carlos-Shanley C."/>
        </authorList>
    </citation>
    <scope>NUCLEOTIDE SEQUENCE [LARGE SCALE GENOMIC DNA]</scope>
    <source>
        <strain evidence="1 2">S00202</strain>
    </source>
</reference>
<evidence type="ECO:0000313" key="2">
    <source>
        <dbReference type="Proteomes" id="UP000557193"/>
    </source>
</evidence>
<organism evidence="1 2">
    <name type="scientific">Pseudomonas fluvialis</name>
    <dbReference type="NCBI Taxonomy" id="1793966"/>
    <lineage>
        <taxon>Bacteria</taxon>
        <taxon>Pseudomonadati</taxon>
        <taxon>Pseudomonadota</taxon>
        <taxon>Gammaproteobacteria</taxon>
        <taxon>Pseudomonadales</taxon>
        <taxon>Pseudomonadaceae</taxon>
        <taxon>Pseudomonas</taxon>
    </lineage>
</organism>
<dbReference type="EMBL" id="JACHLL010000001">
    <property type="protein sequence ID" value="MBB6340645.1"/>
    <property type="molecule type" value="Genomic_DNA"/>
</dbReference>
<gene>
    <name evidence="1" type="ORF">HNP49_000795</name>
</gene>
<protein>
    <submittedName>
        <fullName evidence="1">Uncharacterized protein</fullName>
    </submittedName>
</protein>
<evidence type="ECO:0000313" key="1">
    <source>
        <dbReference type="EMBL" id="MBB6340645.1"/>
    </source>
</evidence>
<dbReference type="Proteomes" id="UP000557193">
    <property type="component" value="Unassembled WGS sequence"/>
</dbReference>
<dbReference type="Pfam" id="PF14366">
    <property type="entry name" value="DUF4410"/>
    <property type="match status" value="1"/>
</dbReference>
<accession>A0A7X0BQ09</accession>
<dbReference type="RefSeq" id="WP_184680796.1">
    <property type="nucleotide sequence ID" value="NZ_JACHLL010000001.1"/>
</dbReference>